<feature type="domain" description="Branched-chain amino acid ATP-binding cassette transporter C-terminal" evidence="2">
    <location>
        <begin position="34"/>
        <end position="49"/>
    </location>
</feature>
<protein>
    <recommendedName>
        <fullName evidence="2">Branched-chain amino acid ATP-binding cassette transporter C-terminal domain-containing protein</fullName>
    </recommendedName>
</protein>
<evidence type="ECO:0000259" key="2">
    <source>
        <dbReference type="Pfam" id="PF12399"/>
    </source>
</evidence>
<proteinExistence type="predicted"/>
<dbReference type="AlphaFoldDB" id="A0AAN1MRB8"/>
<feature type="compositionally biased region" description="Basic and acidic residues" evidence="1">
    <location>
        <begin position="19"/>
        <end position="28"/>
    </location>
</feature>
<feature type="region of interest" description="Disordered" evidence="1">
    <location>
        <begin position="1"/>
        <end position="28"/>
    </location>
</feature>
<dbReference type="Proteomes" id="UP000236649">
    <property type="component" value="Chromosome 5"/>
</dbReference>
<dbReference type="EMBL" id="CP026109">
    <property type="protein sequence ID" value="AUT76597.1"/>
    <property type="molecule type" value="Genomic_DNA"/>
</dbReference>
<name>A0AAN1MRB8_9BURK</name>
<sequence length="106" mass="11437">MPDMLQRDAAVMQPTMNESKVKRDPEGARRRILPQDVQKDPKVIEAYLGCGGVPLCDSSSGRGGFWLVEGAVAQHGEQHVAASSSESDERLIVALALLDLARVIVP</sequence>
<dbReference type="KEGG" id="phs:C2L64_51630"/>
<evidence type="ECO:0000313" key="3">
    <source>
        <dbReference type="EMBL" id="AUT76597.1"/>
    </source>
</evidence>
<reference evidence="3 4" key="1">
    <citation type="submission" date="2018-01" db="EMBL/GenBank/DDBJ databases">
        <title>Species boundaries and ecological features among Paraburkholderia terrae DSMZ17804T, P. hospita DSMZ17164T and P. caribensis DSMZ13236T.</title>
        <authorList>
            <person name="Pratama A.A."/>
        </authorList>
    </citation>
    <scope>NUCLEOTIDE SEQUENCE [LARGE SCALE GENOMIC DNA]</scope>
    <source>
        <strain evidence="3 4">DSM 17164</strain>
    </source>
</reference>
<accession>A0AAN1MRB8</accession>
<evidence type="ECO:0000313" key="4">
    <source>
        <dbReference type="Proteomes" id="UP000236649"/>
    </source>
</evidence>
<dbReference type="Pfam" id="PF12399">
    <property type="entry name" value="BCA_ABC_TP_C"/>
    <property type="match status" value="1"/>
</dbReference>
<gene>
    <name evidence="3" type="ORF">C2L64_51630</name>
</gene>
<evidence type="ECO:0000256" key="1">
    <source>
        <dbReference type="SAM" id="MobiDB-lite"/>
    </source>
</evidence>
<organism evidence="3 4">
    <name type="scientific">Paraburkholderia hospita</name>
    <dbReference type="NCBI Taxonomy" id="169430"/>
    <lineage>
        <taxon>Bacteria</taxon>
        <taxon>Pseudomonadati</taxon>
        <taxon>Pseudomonadota</taxon>
        <taxon>Betaproteobacteria</taxon>
        <taxon>Burkholderiales</taxon>
        <taxon>Burkholderiaceae</taxon>
        <taxon>Paraburkholderia</taxon>
    </lineage>
</organism>
<dbReference type="InterPro" id="IPR032823">
    <property type="entry name" value="BCA_ABC_TP_C"/>
</dbReference>